<dbReference type="Proteomes" id="UP000677803">
    <property type="component" value="Unassembled WGS sequence"/>
</dbReference>
<sequence>MSRNSRLGFLFTIENQEEEDGCQSVEGFRQWESKGNLVSITGGLSLRIPTKHTLQKWNHTTASGAIIHLGQSVALTFIIVHPLTVFLKDTIVKGAHLSMAVPQLTGQVPRDIFETTQMTEGPAQHQPSRDLSGATNDTQVFLRSSEIETLLQGKGPMNNQGMARSDGMSLDRSFTHTMDSTVPLGHREAQERCMGGARVQRGGRLNKTPGGSVVLQRGRAADPTVERGHKMSSQERQEAGLRKRRISNISMASSEPPPEHGSEKFPRRERPHLSVQRPFGGKPLSLRDKSYLLKSRQIRAHSLVRPRVPTIMKPKSHLGDIPTQLSTSAVLAMRKKRFQQNAAPLTKTEPRKEKPEQSPASDDENASHSSRDSGSGKEQVESRRSLNTHRSSPIEKRDLVVLSHWPPGPSSSKDSSPPKGQSPKSKTEDHSSEEETSPSRRPSKTYDSRKPGYLERRVFRTSNMMHEGSRPEKPFRRPGPWPGPWQRPRFPVGPRRMGPEQPGSLRRPLMEAVVPRPFAHQKPVFRKSYSIMSKYRNMRVMRQRAPYH</sequence>
<dbReference type="EMBL" id="CAJRST010004446">
    <property type="protein sequence ID" value="CAG5874280.1"/>
    <property type="molecule type" value="Genomic_DNA"/>
</dbReference>
<feature type="region of interest" description="Disordered" evidence="1">
    <location>
        <begin position="200"/>
        <end position="286"/>
    </location>
</feature>
<feature type="compositionally biased region" description="Basic and acidic residues" evidence="1">
    <location>
        <begin position="224"/>
        <end position="241"/>
    </location>
</feature>
<organism evidence="2 3">
    <name type="scientific">Menidia menidia</name>
    <name type="common">Atlantic silverside</name>
    <dbReference type="NCBI Taxonomy" id="238744"/>
    <lineage>
        <taxon>Eukaryota</taxon>
        <taxon>Metazoa</taxon>
        <taxon>Chordata</taxon>
        <taxon>Craniata</taxon>
        <taxon>Vertebrata</taxon>
        <taxon>Euteleostomi</taxon>
        <taxon>Actinopterygii</taxon>
        <taxon>Neopterygii</taxon>
        <taxon>Teleostei</taxon>
        <taxon>Neoteleostei</taxon>
        <taxon>Acanthomorphata</taxon>
        <taxon>Ovalentaria</taxon>
        <taxon>Atherinomorphae</taxon>
        <taxon>Atheriniformes</taxon>
        <taxon>Atherinopsidae</taxon>
        <taxon>Menidiinae</taxon>
        <taxon>Menidia</taxon>
    </lineage>
</organism>
<evidence type="ECO:0000313" key="2">
    <source>
        <dbReference type="EMBL" id="CAG5874280.1"/>
    </source>
</evidence>
<gene>
    <name evidence="2" type="ORF">MMEN_LOCUS5223</name>
</gene>
<evidence type="ECO:0000313" key="3">
    <source>
        <dbReference type="Proteomes" id="UP000677803"/>
    </source>
</evidence>
<keyword evidence="3" id="KW-1185">Reference proteome</keyword>
<proteinExistence type="predicted"/>
<reference evidence="2" key="1">
    <citation type="submission" date="2021-05" db="EMBL/GenBank/DDBJ databases">
        <authorList>
            <person name="Tigano A."/>
        </authorList>
    </citation>
    <scope>NUCLEOTIDE SEQUENCE</scope>
</reference>
<feature type="compositionally biased region" description="Basic and acidic residues" evidence="1">
    <location>
        <begin position="365"/>
        <end position="384"/>
    </location>
</feature>
<feature type="compositionally biased region" description="Basic and acidic residues" evidence="1">
    <location>
        <begin position="444"/>
        <end position="458"/>
    </location>
</feature>
<name>A0A8S4AJP8_9TELE</name>
<feature type="region of interest" description="Disordered" evidence="1">
    <location>
        <begin position="340"/>
        <end position="507"/>
    </location>
</feature>
<feature type="compositionally biased region" description="Low complexity" evidence="1">
    <location>
        <begin position="410"/>
        <end position="424"/>
    </location>
</feature>
<protein>
    <submittedName>
        <fullName evidence="2">(Atlantic silverside) hypothetical protein</fullName>
    </submittedName>
</protein>
<feature type="compositionally biased region" description="Basic and acidic residues" evidence="1">
    <location>
        <begin position="257"/>
        <end position="272"/>
    </location>
</feature>
<dbReference type="AlphaFoldDB" id="A0A8S4AJP8"/>
<comment type="caution">
    <text evidence="2">The sequence shown here is derived from an EMBL/GenBank/DDBJ whole genome shotgun (WGS) entry which is preliminary data.</text>
</comment>
<accession>A0A8S4AJP8</accession>
<evidence type="ECO:0000256" key="1">
    <source>
        <dbReference type="SAM" id="MobiDB-lite"/>
    </source>
</evidence>
<dbReference type="OrthoDB" id="8963371at2759"/>